<protein>
    <recommendedName>
        <fullName evidence="2">protein-tyrosine-phosphatase</fullName>
        <ecNumber evidence="2">3.1.3.48</ecNumber>
    </recommendedName>
</protein>
<accession>A0AAD3HNJ0</accession>
<feature type="non-terminal residue" evidence="5">
    <location>
        <position position="106"/>
    </location>
</feature>
<organism evidence="5 6">
    <name type="scientific">Astrephomene gubernaculifera</name>
    <dbReference type="NCBI Taxonomy" id="47775"/>
    <lineage>
        <taxon>Eukaryota</taxon>
        <taxon>Viridiplantae</taxon>
        <taxon>Chlorophyta</taxon>
        <taxon>core chlorophytes</taxon>
        <taxon>Chlorophyceae</taxon>
        <taxon>CS clade</taxon>
        <taxon>Chlamydomonadales</taxon>
        <taxon>Astrephomenaceae</taxon>
        <taxon>Astrephomene</taxon>
    </lineage>
</organism>
<sequence length="106" mass="10722">PPAAAAAADAASGASESCLFIEPMQWMAGSITGVIAGKLHCPKCSARLGSFNWSGISNPAGAWVTPAFQLHHSKIDTVLPKPLDAIANVRRPLLPPGVAGGPARAG</sequence>
<evidence type="ECO:0000313" key="6">
    <source>
        <dbReference type="Proteomes" id="UP001054857"/>
    </source>
</evidence>
<dbReference type="Proteomes" id="UP001054857">
    <property type="component" value="Unassembled WGS sequence"/>
</dbReference>
<comment type="caution">
    <text evidence="5">The sequence shown here is derived from an EMBL/GenBank/DDBJ whole genome shotgun (WGS) entry which is preliminary data.</text>
</comment>
<dbReference type="EC" id="3.1.3.48" evidence="2"/>
<comment type="similarity">
    <text evidence="1">Belongs to the protein-tyrosine phosphatase family. Non-receptor class dual specificity subfamily.</text>
</comment>
<evidence type="ECO:0000256" key="2">
    <source>
        <dbReference type="ARBA" id="ARBA00013064"/>
    </source>
</evidence>
<dbReference type="PANTHER" id="PTHR45848:SF4">
    <property type="entry name" value="DUAL SPECIFICITY PROTEIN PHOSPHATASE 12"/>
    <property type="match status" value="1"/>
</dbReference>
<feature type="non-terminal residue" evidence="5">
    <location>
        <position position="1"/>
    </location>
</feature>
<evidence type="ECO:0000256" key="1">
    <source>
        <dbReference type="ARBA" id="ARBA00008601"/>
    </source>
</evidence>
<reference evidence="5 6" key="1">
    <citation type="journal article" date="2021" name="Sci. Rep.">
        <title>Genome sequencing of the multicellular alga Astrephomene provides insights into convergent evolution of germ-soma differentiation.</title>
        <authorList>
            <person name="Yamashita S."/>
            <person name="Yamamoto K."/>
            <person name="Matsuzaki R."/>
            <person name="Suzuki S."/>
            <person name="Yamaguchi H."/>
            <person name="Hirooka S."/>
            <person name="Minakuchi Y."/>
            <person name="Miyagishima S."/>
            <person name="Kawachi M."/>
            <person name="Toyoda A."/>
            <person name="Nozaki H."/>
        </authorList>
    </citation>
    <scope>NUCLEOTIDE SEQUENCE [LARGE SCALE GENOMIC DNA]</scope>
    <source>
        <strain evidence="5 6">NIES-4017</strain>
    </source>
</reference>
<dbReference type="PANTHER" id="PTHR45848">
    <property type="entry name" value="DUAL SPECIFICITY PROTEIN PHOSPHATASE 12 FAMILY MEMBER"/>
    <property type="match status" value="1"/>
</dbReference>
<keyword evidence="3" id="KW-0378">Hydrolase</keyword>
<dbReference type="EMBL" id="BMAR01000017">
    <property type="protein sequence ID" value="GFR47106.1"/>
    <property type="molecule type" value="Genomic_DNA"/>
</dbReference>
<keyword evidence="6" id="KW-1185">Reference proteome</keyword>
<gene>
    <name evidence="5" type="ORF">Agub_g8674</name>
</gene>
<dbReference type="AlphaFoldDB" id="A0AAD3HNJ0"/>
<proteinExistence type="inferred from homology"/>
<evidence type="ECO:0000313" key="5">
    <source>
        <dbReference type="EMBL" id="GFR47106.1"/>
    </source>
</evidence>
<evidence type="ECO:0000256" key="4">
    <source>
        <dbReference type="ARBA" id="ARBA00022912"/>
    </source>
</evidence>
<evidence type="ECO:0000256" key="3">
    <source>
        <dbReference type="ARBA" id="ARBA00022801"/>
    </source>
</evidence>
<keyword evidence="4" id="KW-0904">Protein phosphatase</keyword>
<dbReference type="GO" id="GO:0008138">
    <property type="term" value="F:protein tyrosine/serine/threonine phosphatase activity"/>
    <property type="evidence" value="ECO:0007669"/>
    <property type="project" value="TreeGrafter"/>
</dbReference>
<dbReference type="GO" id="GO:0004725">
    <property type="term" value="F:protein tyrosine phosphatase activity"/>
    <property type="evidence" value="ECO:0007669"/>
    <property type="project" value="UniProtKB-EC"/>
</dbReference>
<name>A0AAD3HNJ0_9CHLO</name>